<keyword evidence="1 6" id="KW-0645">Protease</keyword>
<name>A0A3M2RCB6_9GAMM</name>
<dbReference type="Pfam" id="PF00652">
    <property type="entry name" value="Ricin_B_lectin"/>
    <property type="match status" value="1"/>
</dbReference>
<feature type="binding site" evidence="6">
    <location>
        <position position="452"/>
    </location>
    <ligand>
        <name>Zn(2+)</name>
        <dbReference type="ChEBI" id="CHEBI:29105"/>
        <note>catalytic</note>
    </ligand>
</feature>
<dbReference type="PROSITE" id="PS51257">
    <property type="entry name" value="PROKAR_LIPOPROTEIN"/>
    <property type="match status" value="1"/>
</dbReference>
<dbReference type="OrthoDB" id="6229465at2"/>
<gene>
    <name evidence="8" type="primary">stcE</name>
    <name evidence="8" type="ORF">DOQ08_02119</name>
</gene>
<dbReference type="Proteomes" id="UP000265903">
    <property type="component" value="Unassembled WGS sequence"/>
</dbReference>
<dbReference type="EC" id="3.4.24.-" evidence="8"/>
<sequence length="948" mass="103715">MVFGRIMMCGITSLVIAGCGGSSSGENKDNSANQLTVSQHTLEVPNAVTSLTYQFQPEHDALAGNLKYSADTLPGWATIDPETGLIAGIPGPEDASAESPVSVIVSNDSRRLVLKGTIVVEHAEAFLEQPALDFYSTNFEGEPRALRNDLSGGALAGEVQFVQSHSVAPAGNYERNIGDETQSRYMPKLTALRDALLLFIPSNDTEPTTVHVEVSVNGEPLMTLPMAHPNALPESDVTGTNGIQYSKQAWSVRLPWDAVRNGLSLRFVANKDAGSRTFGNLPSSEIEIGEASQLVLQSIRLGMLTAPSQVNGHYTLRDPVMAATDYFQTLPVSRLVMGSYADAILDRVIIRSGVIYDKDIDGASAVEGSVYSGDMRENVAKSQVSVGINMANFGYTSHHMNQGHPHVFKQITNHHAWGMYANGRVDHGLSGGNGIGTLYHSWGNEASHEWGHAYGLGHYPGKGLTDDGRWAVHHADSGWGYIAHRNRMRANLFGLNEDGSYNFKRDAMSGGSDGGPFSVYTHYTGYSARFIQNDIAKFPVPDENYPSGYKKWDTTTGQYQDYRSEHPVPVRTGVPVATLLGGYDPDGTAAVIYPVFHGNYGNVFDLPEPDLNATNNQCWVTVKNQSDEQKRIQIAASRHNANSINQFHFNLAADFRPTNASLHCRRDGIDQMLTQTAFDGEIPDLPPVAVVGQGAAYQQLREQDMVHIAQALKAMDSNRLNILDDALAIKVASYSAAELKNHLPEAAWGLLQRLEKQQAAVRQIAILLGKAERDQWSSQKTREHLLQALTDNGLAQSPDELVPIGDVIRGNGRYFDSNLEDATHIALTELPDDISNASHWIRDLRGRIHPADAPWQCLTPVASRIGLAPCLDERADQRWAYNAELLQLRNEASGKCLDYDRSNDRLITYGCSGNWNQQWAGVATLDSPLFALFDGPLLRKLYGALLPD</sequence>
<evidence type="ECO:0000256" key="4">
    <source>
        <dbReference type="ARBA" id="ARBA00022833"/>
    </source>
</evidence>
<dbReference type="EMBL" id="QMDL01000003">
    <property type="protein sequence ID" value="RMJ02655.1"/>
    <property type="molecule type" value="Genomic_DNA"/>
</dbReference>
<dbReference type="InterPro" id="IPR035992">
    <property type="entry name" value="Ricin_B-like_lectins"/>
</dbReference>
<evidence type="ECO:0000256" key="2">
    <source>
        <dbReference type="ARBA" id="ARBA00022723"/>
    </source>
</evidence>
<evidence type="ECO:0000256" key="6">
    <source>
        <dbReference type="PROSITE-ProRule" id="PRU01031"/>
    </source>
</evidence>
<accession>A0A3M2RCB6</accession>
<dbReference type="Pfam" id="PF12561">
    <property type="entry name" value="TagA"/>
    <property type="match status" value="1"/>
</dbReference>
<evidence type="ECO:0000256" key="3">
    <source>
        <dbReference type="ARBA" id="ARBA00022801"/>
    </source>
</evidence>
<organism evidence="8 9">
    <name type="scientific">Marinobacter litoralis</name>
    <dbReference type="NCBI Taxonomy" id="187981"/>
    <lineage>
        <taxon>Bacteria</taxon>
        <taxon>Pseudomonadati</taxon>
        <taxon>Pseudomonadota</taxon>
        <taxon>Gammaproteobacteria</taxon>
        <taxon>Pseudomonadales</taxon>
        <taxon>Marinobacteraceae</taxon>
        <taxon>Marinobacter</taxon>
    </lineage>
</organism>
<keyword evidence="2 6" id="KW-0479">Metal-binding</keyword>
<dbReference type="SUPFAM" id="SSF49313">
    <property type="entry name" value="Cadherin-like"/>
    <property type="match status" value="1"/>
</dbReference>
<dbReference type="PROSITE" id="PS50231">
    <property type="entry name" value="RICIN_B_LECTIN"/>
    <property type="match status" value="1"/>
</dbReference>
<evidence type="ECO:0000313" key="8">
    <source>
        <dbReference type="EMBL" id="RMJ02655.1"/>
    </source>
</evidence>
<dbReference type="InterPro" id="IPR000772">
    <property type="entry name" value="Ricin_B_lectin"/>
</dbReference>
<dbReference type="GO" id="GO:0005509">
    <property type="term" value="F:calcium ion binding"/>
    <property type="evidence" value="ECO:0007669"/>
    <property type="project" value="InterPro"/>
</dbReference>
<dbReference type="InterPro" id="IPR013783">
    <property type="entry name" value="Ig-like_fold"/>
</dbReference>
<comment type="cofactor">
    <cofactor evidence="6">
        <name>Zn(2+)</name>
        <dbReference type="ChEBI" id="CHEBI:29105"/>
    </cofactor>
    <text evidence="6">Binds 1 zinc ion per subunit.</text>
</comment>
<keyword evidence="9" id="KW-1185">Reference proteome</keyword>
<dbReference type="InterPro" id="IPR019503">
    <property type="entry name" value="Peptidase_M66_dom"/>
</dbReference>
<dbReference type="GO" id="GO:0006508">
    <property type="term" value="P:proteolysis"/>
    <property type="evidence" value="ECO:0007669"/>
    <property type="project" value="UniProtKB-UniRule"/>
</dbReference>
<dbReference type="PROSITE" id="PS51694">
    <property type="entry name" value="PEPTIDASE_M66"/>
    <property type="match status" value="1"/>
</dbReference>
<feature type="binding site" evidence="6">
    <location>
        <position position="458"/>
    </location>
    <ligand>
        <name>Zn(2+)</name>
        <dbReference type="ChEBI" id="CHEBI:29105"/>
        <note>catalytic</note>
    </ligand>
</feature>
<feature type="binding site" evidence="6">
    <location>
        <position position="448"/>
    </location>
    <ligand>
        <name>Zn(2+)</name>
        <dbReference type="ChEBI" id="CHEBI:29105"/>
        <note>catalytic</note>
    </ligand>
</feature>
<reference evidence="8 9" key="1">
    <citation type="submission" date="2018-08" db="EMBL/GenBank/DDBJ databases">
        <title>Whole Genome Sequence of the Moderate Halophilic Marine Bacterium Marinobacter litoralis Sw-45.</title>
        <authorList>
            <person name="Musa H."/>
        </authorList>
    </citation>
    <scope>NUCLEOTIDE SEQUENCE [LARGE SCALE GENOMIC DNA]</scope>
    <source>
        <strain evidence="8 9">Sw-45</strain>
    </source>
</reference>
<evidence type="ECO:0000256" key="5">
    <source>
        <dbReference type="ARBA" id="ARBA00023049"/>
    </source>
</evidence>
<keyword evidence="4 6" id="KW-0862">Zinc</keyword>
<dbReference type="Pfam" id="PF10462">
    <property type="entry name" value="Peptidase_M66"/>
    <property type="match status" value="1"/>
</dbReference>
<evidence type="ECO:0000313" key="9">
    <source>
        <dbReference type="Proteomes" id="UP000265903"/>
    </source>
</evidence>
<dbReference type="PANTHER" id="PTHR39540:SF1">
    <property type="entry name" value="DICTOMALLEIN-1-RELATED"/>
    <property type="match status" value="1"/>
</dbReference>
<dbReference type="InterPro" id="IPR022218">
    <property type="entry name" value="TagA_dom"/>
</dbReference>
<feature type="domain" description="Peptidase M66" evidence="7">
    <location>
        <begin position="293"/>
        <end position="559"/>
    </location>
</feature>
<dbReference type="AlphaFoldDB" id="A0A3M2RCB6"/>
<keyword evidence="3 6" id="KW-0378">Hydrolase</keyword>
<dbReference type="Gene3D" id="2.80.10.50">
    <property type="match status" value="1"/>
</dbReference>
<dbReference type="Gene3D" id="2.60.40.10">
    <property type="entry name" value="Immunoglobulins"/>
    <property type="match status" value="1"/>
</dbReference>
<feature type="active site" evidence="6">
    <location>
        <position position="449"/>
    </location>
</feature>
<dbReference type="GO" id="GO:0004222">
    <property type="term" value="F:metalloendopeptidase activity"/>
    <property type="evidence" value="ECO:0007669"/>
    <property type="project" value="UniProtKB-UniRule"/>
</dbReference>
<comment type="caution">
    <text evidence="8">The sequence shown here is derived from an EMBL/GenBank/DDBJ whole genome shotgun (WGS) entry which is preliminary data.</text>
</comment>
<dbReference type="SUPFAM" id="SSF50370">
    <property type="entry name" value="Ricin B-like lectins"/>
    <property type="match status" value="1"/>
</dbReference>
<dbReference type="InterPro" id="IPR015919">
    <property type="entry name" value="Cadherin-like_sf"/>
</dbReference>
<evidence type="ECO:0000256" key="1">
    <source>
        <dbReference type="ARBA" id="ARBA00022670"/>
    </source>
</evidence>
<dbReference type="PANTHER" id="PTHR39540">
    <property type="match status" value="1"/>
</dbReference>
<keyword evidence="5 6" id="KW-0482">Metalloprotease</keyword>
<dbReference type="Pfam" id="PF05345">
    <property type="entry name" value="He_PIG"/>
    <property type="match status" value="1"/>
</dbReference>
<protein>
    <submittedName>
        <fullName evidence="8">Metalloprotease StcE</fullName>
        <ecNumber evidence="8">3.4.24.-</ecNumber>
    </submittedName>
</protein>
<proteinExistence type="predicted"/>
<dbReference type="GO" id="GO:0016020">
    <property type="term" value="C:membrane"/>
    <property type="evidence" value="ECO:0007669"/>
    <property type="project" value="InterPro"/>
</dbReference>
<evidence type="ECO:0000259" key="7">
    <source>
        <dbReference type="PROSITE" id="PS51694"/>
    </source>
</evidence>
<dbReference type="InterPro" id="IPR051256">
    <property type="entry name" value="Dictomallein"/>
</dbReference>